<dbReference type="GeneID" id="111251666"/>
<dbReference type="SUPFAM" id="SSF117281">
    <property type="entry name" value="Kelch motif"/>
    <property type="match status" value="2"/>
</dbReference>
<dbReference type="Proteomes" id="UP000594260">
    <property type="component" value="Unplaced"/>
</dbReference>
<dbReference type="InterPro" id="IPR006652">
    <property type="entry name" value="Kelch_1"/>
</dbReference>
<proteinExistence type="predicted"/>
<dbReference type="InterPro" id="IPR015915">
    <property type="entry name" value="Kelch-typ_b-propeller"/>
</dbReference>
<dbReference type="RefSeq" id="XP_022664215.1">
    <property type="nucleotide sequence ID" value="XM_022808480.1"/>
</dbReference>
<dbReference type="OrthoDB" id="432528at2759"/>
<dbReference type="EnsemblMetazoa" id="XM_022808480">
    <property type="protein sequence ID" value="XP_022664215"/>
    <property type="gene ID" value="LOC111251666"/>
</dbReference>
<dbReference type="FunCoup" id="A0A7M7KDJ8">
    <property type="interactions" value="707"/>
</dbReference>
<evidence type="ECO:0000313" key="3">
    <source>
        <dbReference type="Proteomes" id="UP000594260"/>
    </source>
</evidence>
<dbReference type="Pfam" id="PF24681">
    <property type="entry name" value="Kelch_KLHDC2_KLHL20_DRC7"/>
    <property type="match status" value="1"/>
</dbReference>
<evidence type="ECO:0008006" key="4">
    <source>
        <dbReference type="Google" id="ProtNLM"/>
    </source>
</evidence>
<keyword evidence="1" id="KW-0880">Kelch repeat</keyword>
<dbReference type="PANTHER" id="PTHR46461">
    <property type="entry name" value="KELCH DOMAIN-CONTAINING PROTEIN 3"/>
    <property type="match status" value="1"/>
</dbReference>
<dbReference type="OMA" id="CIPNPHR"/>
<organism evidence="2 3">
    <name type="scientific">Varroa destructor</name>
    <name type="common">Honeybee mite</name>
    <dbReference type="NCBI Taxonomy" id="109461"/>
    <lineage>
        <taxon>Eukaryota</taxon>
        <taxon>Metazoa</taxon>
        <taxon>Ecdysozoa</taxon>
        <taxon>Arthropoda</taxon>
        <taxon>Chelicerata</taxon>
        <taxon>Arachnida</taxon>
        <taxon>Acari</taxon>
        <taxon>Parasitiformes</taxon>
        <taxon>Mesostigmata</taxon>
        <taxon>Gamasina</taxon>
        <taxon>Dermanyssoidea</taxon>
        <taxon>Varroidae</taxon>
        <taxon>Varroa</taxon>
    </lineage>
</organism>
<evidence type="ECO:0000313" key="2">
    <source>
        <dbReference type="EnsemblMetazoa" id="XP_022664215"/>
    </source>
</evidence>
<dbReference type="InParanoid" id="A0A7M7KDJ8"/>
<dbReference type="Gene3D" id="2.120.10.80">
    <property type="entry name" value="Kelch-type beta propeller"/>
    <property type="match status" value="2"/>
</dbReference>
<dbReference type="FunFam" id="2.120.10.80:FF:000134">
    <property type="entry name" value="Kelch domain-containing protein, putative"/>
    <property type="match status" value="1"/>
</dbReference>
<dbReference type="GO" id="GO:0005737">
    <property type="term" value="C:cytoplasm"/>
    <property type="evidence" value="ECO:0007669"/>
    <property type="project" value="TreeGrafter"/>
</dbReference>
<dbReference type="SMART" id="SM00612">
    <property type="entry name" value="Kelch"/>
    <property type="match status" value="3"/>
</dbReference>
<accession>A0A7M7KDJ8</accession>
<keyword evidence="3" id="KW-1185">Reference proteome</keyword>
<dbReference type="KEGG" id="vde:111251666"/>
<reference evidence="2" key="1">
    <citation type="submission" date="2021-01" db="UniProtKB">
        <authorList>
            <consortium name="EnsemblMetazoa"/>
        </authorList>
    </citation>
    <scope>IDENTIFICATION</scope>
</reference>
<evidence type="ECO:0000256" key="1">
    <source>
        <dbReference type="ARBA" id="ARBA00022441"/>
    </source>
</evidence>
<sequence>MRHKQLRLTLQVKRLSENRSKIFNFYLLDIKKSKLEPSGHKWIVKVEGGPRRVNHAAVKVGESIYSFGGFCTGEDYTSLRPIDVSVLDTCTFRWTLVESPNHSWEVLRPNGYILKKDVPFQRYGHTVVAYENDIYLFGGRNDQGACNKLYKFSTTDLKWTLIRATGCIPGARDGHSACVIGNRMYVFGGFEEQADRFSNDVYALDLWTFKWEYVCTQGVPPSHRDFHSACAIYNRMYIFGGRGDMDNPYHSSRDTYCNRLTYLDTETSRWHFARALGDVPTGRRSHSSFVYRGEMYIFGGYDSVKKKHYGTMHCYDPVSERWREIPINVGRTGPPCARRRHASVIVEDRLFVFGGTSPSKPSEGVIGKMPNDEYDDTNPMQEKLVDHNDLYVLDFRPTLVTLCLSKVIEASLNQRDLPISLQLRLRDMVVSNQLSRPIDYAG</sequence>
<dbReference type="AlphaFoldDB" id="A0A7M7KDJ8"/>
<dbReference type="GO" id="GO:0003682">
    <property type="term" value="F:chromatin binding"/>
    <property type="evidence" value="ECO:0007669"/>
    <property type="project" value="InterPro"/>
</dbReference>
<dbReference type="InterPro" id="IPR052637">
    <property type="entry name" value="KLHDC3-like"/>
</dbReference>
<protein>
    <recommendedName>
        <fullName evidence="4">Kelch domain-containing protein 3</fullName>
    </recommendedName>
</protein>
<dbReference type="PANTHER" id="PTHR46461:SF1">
    <property type="entry name" value="KELCH DOMAIN-CONTAINING PROTEIN 3"/>
    <property type="match status" value="1"/>
</dbReference>
<name>A0A7M7KDJ8_VARDE</name>